<feature type="chain" id="PRO_5036743578" evidence="1">
    <location>
        <begin position="25"/>
        <end position="106"/>
    </location>
</feature>
<protein>
    <submittedName>
        <fullName evidence="2">Uncharacterized protein</fullName>
    </submittedName>
</protein>
<organism evidence="2 3">
    <name type="scientific">Neisseria sicca</name>
    <dbReference type="NCBI Taxonomy" id="490"/>
    <lineage>
        <taxon>Bacteria</taxon>
        <taxon>Pseudomonadati</taxon>
        <taxon>Pseudomonadota</taxon>
        <taxon>Betaproteobacteria</taxon>
        <taxon>Neisseriales</taxon>
        <taxon>Neisseriaceae</taxon>
        <taxon>Neisseria</taxon>
    </lineage>
</organism>
<feature type="signal peptide" evidence="1">
    <location>
        <begin position="1"/>
        <end position="24"/>
    </location>
</feature>
<comment type="caution">
    <text evidence="2">The sequence shown here is derived from an EMBL/GenBank/DDBJ whole genome shotgun (WGS) entry which is preliminary data.</text>
</comment>
<keyword evidence="1" id="KW-0732">Signal</keyword>
<evidence type="ECO:0000313" key="2">
    <source>
        <dbReference type="EMBL" id="MBF1264494.1"/>
    </source>
</evidence>
<gene>
    <name evidence="2" type="ORF">HXM80_02155</name>
</gene>
<proteinExistence type="predicted"/>
<dbReference type="PROSITE" id="PS51257">
    <property type="entry name" value="PROKAR_LIPOPROTEIN"/>
    <property type="match status" value="1"/>
</dbReference>
<dbReference type="Proteomes" id="UP000780345">
    <property type="component" value="Unassembled WGS sequence"/>
</dbReference>
<sequence>MRLLKTAKKQAAVVLTALALTACASMPAPSATEIKVVEKAVMPTPPAALMVAPVRPNPPKDGKTATLLEHAAEFGGYVSELENQNQAWRDWVNSQLKIDSPSEVAK</sequence>
<accession>A0A930GVT6</accession>
<dbReference type="EMBL" id="JABZQQ010000010">
    <property type="protein sequence ID" value="MBF1264494.1"/>
    <property type="molecule type" value="Genomic_DNA"/>
</dbReference>
<evidence type="ECO:0000256" key="1">
    <source>
        <dbReference type="SAM" id="SignalP"/>
    </source>
</evidence>
<name>A0A930GVT6_NEISI</name>
<evidence type="ECO:0000313" key="3">
    <source>
        <dbReference type="Proteomes" id="UP000780345"/>
    </source>
</evidence>
<dbReference type="AlphaFoldDB" id="A0A930GVT6"/>
<reference evidence="2" key="1">
    <citation type="submission" date="2020-04" db="EMBL/GenBank/DDBJ databases">
        <title>Deep metagenomics examines the oral microbiome during advanced dental caries in children, revealing novel taxa and co-occurrences with host molecules.</title>
        <authorList>
            <person name="Baker J.L."/>
            <person name="Morton J.T."/>
            <person name="Dinis M."/>
            <person name="Alvarez R."/>
            <person name="Tran N.C."/>
            <person name="Knight R."/>
            <person name="Edlund A."/>
        </authorList>
    </citation>
    <scope>NUCLEOTIDE SEQUENCE</scope>
    <source>
        <strain evidence="2">JCVI_32_bin.62</strain>
    </source>
</reference>